<dbReference type="Gene3D" id="3.40.50.1820">
    <property type="entry name" value="alpha/beta hydrolase"/>
    <property type="match status" value="1"/>
</dbReference>
<dbReference type="PANTHER" id="PTHR43798:SF33">
    <property type="entry name" value="HYDROLASE, PUTATIVE (AFU_ORTHOLOGUE AFUA_2G14860)-RELATED"/>
    <property type="match status" value="1"/>
</dbReference>
<dbReference type="SUPFAM" id="SSF53474">
    <property type="entry name" value="alpha/beta-Hydrolases"/>
    <property type="match status" value="1"/>
</dbReference>
<organism evidence="2 3">
    <name type="scientific">Methanobacterium alkalithermotolerans</name>
    <dbReference type="NCBI Taxonomy" id="2731220"/>
    <lineage>
        <taxon>Archaea</taxon>
        <taxon>Methanobacteriati</taxon>
        <taxon>Methanobacteriota</taxon>
        <taxon>Methanomada group</taxon>
        <taxon>Methanobacteria</taxon>
        <taxon>Methanobacteriales</taxon>
        <taxon>Methanobacteriaceae</taxon>
        <taxon>Methanobacterium</taxon>
    </lineage>
</organism>
<accession>A0A8T8K890</accession>
<gene>
    <name evidence="2" type="ORF">HYG87_08440</name>
</gene>
<evidence type="ECO:0000259" key="1">
    <source>
        <dbReference type="Pfam" id="PF00561"/>
    </source>
</evidence>
<dbReference type="PANTHER" id="PTHR43798">
    <property type="entry name" value="MONOACYLGLYCEROL LIPASE"/>
    <property type="match status" value="1"/>
</dbReference>
<dbReference type="RefSeq" id="WP_211532741.1">
    <property type="nucleotide sequence ID" value="NZ_CP058560.1"/>
</dbReference>
<dbReference type="KEGG" id="meme:HYG87_08440"/>
<dbReference type="AlphaFoldDB" id="A0A8T8K890"/>
<keyword evidence="2" id="KW-0378">Hydrolase</keyword>
<evidence type="ECO:0000313" key="3">
    <source>
        <dbReference type="Proteomes" id="UP000681041"/>
    </source>
</evidence>
<evidence type="ECO:0000313" key="2">
    <source>
        <dbReference type="EMBL" id="QUH23785.1"/>
    </source>
</evidence>
<keyword evidence="3" id="KW-1185">Reference proteome</keyword>
<dbReference type="GeneID" id="64820787"/>
<feature type="domain" description="AB hydrolase-1" evidence="1">
    <location>
        <begin position="54"/>
        <end position="165"/>
    </location>
</feature>
<dbReference type="InterPro" id="IPR050266">
    <property type="entry name" value="AB_hydrolase_sf"/>
</dbReference>
<sequence>MAEKNQFIPREAQEEYLQAYLNVMKLWKVEYQSLEVETSFGTTHINFCGSKDNPPLLLLHAASVSSAEWYANVKELSKDFYLIAPDTIGDCGWSRCHAEMENRDHYNQWLMEIMDHLHLEKSHIMGHSYGGWLALNLAISHPEKLDKMVLLAPAASLAPFNLIIKMALKMPRLPLMPSAEKTLKMMAAKDFEPPIEFVELMDVVNRHFKPKMVFPTVYSDPELQNIKNPTLLLMGDQEKIYPPLKAVKRARKLIPNVKSEIIIDAGHILNMEKPEEVNSRVIKFLKSE</sequence>
<dbReference type="InterPro" id="IPR000073">
    <property type="entry name" value="AB_hydrolase_1"/>
</dbReference>
<dbReference type="EMBL" id="CP058560">
    <property type="protein sequence ID" value="QUH23785.1"/>
    <property type="molecule type" value="Genomic_DNA"/>
</dbReference>
<dbReference type="GO" id="GO:0016020">
    <property type="term" value="C:membrane"/>
    <property type="evidence" value="ECO:0007669"/>
    <property type="project" value="TreeGrafter"/>
</dbReference>
<dbReference type="Pfam" id="PF00561">
    <property type="entry name" value="Abhydrolase_1"/>
    <property type="match status" value="2"/>
</dbReference>
<dbReference type="GO" id="GO:0016787">
    <property type="term" value="F:hydrolase activity"/>
    <property type="evidence" value="ECO:0007669"/>
    <property type="project" value="UniProtKB-KW"/>
</dbReference>
<dbReference type="InterPro" id="IPR029058">
    <property type="entry name" value="AB_hydrolase_fold"/>
</dbReference>
<dbReference type="Proteomes" id="UP000681041">
    <property type="component" value="Chromosome"/>
</dbReference>
<dbReference type="OrthoDB" id="7466at2157"/>
<feature type="domain" description="AB hydrolase-1" evidence="1">
    <location>
        <begin position="214"/>
        <end position="274"/>
    </location>
</feature>
<dbReference type="PRINTS" id="PR00111">
    <property type="entry name" value="ABHYDROLASE"/>
</dbReference>
<proteinExistence type="predicted"/>
<reference evidence="2" key="1">
    <citation type="submission" date="2020-07" db="EMBL/GenBank/DDBJ databases">
        <title>Methanobacterium. sp. MethCan genome.</title>
        <authorList>
            <person name="Postec A."/>
            <person name="Quemeneur M."/>
        </authorList>
    </citation>
    <scope>NUCLEOTIDE SEQUENCE</scope>
    <source>
        <strain evidence="2">MethCAN</strain>
    </source>
</reference>
<name>A0A8T8K890_9EURY</name>
<protein>
    <submittedName>
        <fullName evidence="2">Alpha/beta hydrolase</fullName>
    </submittedName>
</protein>